<dbReference type="AlphaFoldDB" id="A0A8J3DD19"/>
<feature type="binding site" evidence="9">
    <location>
        <begin position="90"/>
        <end position="91"/>
    </location>
    <ligand>
        <name>substrate</name>
    </ligand>
</feature>
<keyword evidence="4 9" id="KW-0963">Cytoplasm</keyword>
<dbReference type="GO" id="GO:0008270">
    <property type="term" value="F:zinc ion binding"/>
    <property type="evidence" value="ECO:0007669"/>
    <property type="project" value="UniProtKB-UniRule"/>
</dbReference>
<evidence type="ECO:0000256" key="6">
    <source>
        <dbReference type="ARBA" id="ARBA00022833"/>
    </source>
</evidence>
<protein>
    <recommendedName>
        <fullName evidence="9">Phosphoheptose isomerase</fullName>
        <ecNumber evidence="9">5.3.1.28</ecNumber>
    </recommendedName>
    <alternativeName>
        <fullName evidence="9">Sedoheptulose 7-phosphate isomerase</fullName>
    </alternativeName>
</protein>
<evidence type="ECO:0000313" key="12">
    <source>
        <dbReference type="Proteomes" id="UP000642829"/>
    </source>
</evidence>
<comment type="cofactor">
    <cofactor evidence="9">
        <name>Zn(2+)</name>
        <dbReference type="ChEBI" id="CHEBI:29105"/>
    </cofactor>
    <text evidence="9">Binds 1 zinc ion per subunit.</text>
</comment>
<feature type="binding site" evidence="9">
    <location>
        <position position="121"/>
    </location>
    <ligand>
        <name>substrate</name>
    </ligand>
</feature>
<dbReference type="GO" id="GO:2001061">
    <property type="term" value="P:D-glycero-D-manno-heptose 7-phosphate biosynthetic process"/>
    <property type="evidence" value="ECO:0007669"/>
    <property type="project" value="UniProtKB-UniPathway"/>
</dbReference>
<dbReference type="GO" id="GO:0097367">
    <property type="term" value="F:carbohydrate derivative binding"/>
    <property type="evidence" value="ECO:0007669"/>
    <property type="project" value="InterPro"/>
</dbReference>
<evidence type="ECO:0000256" key="9">
    <source>
        <dbReference type="HAMAP-Rule" id="MF_00067"/>
    </source>
</evidence>
<dbReference type="GO" id="GO:0008968">
    <property type="term" value="F:D-sedoheptulose 7-phosphate isomerase activity"/>
    <property type="evidence" value="ECO:0007669"/>
    <property type="project" value="UniProtKB-UniRule"/>
</dbReference>
<dbReference type="SUPFAM" id="SSF53697">
    <property type="entry name" value="SIS domain"/>
    <property type="match status" value="1"/>
</dbReference>
<evidence type="ECO:0000256" key="4">
    <source>
        <dbReference type="ARBA" id="ARBA00022490"/>
    </source>
</evidence>
<comment type="pathway">
    <text evidence="9">Carbohydrate biosynthesis; D-glycero-D-manno-heptose 7-phosphate biosynthesis; D-glycero-alpha-D-manno-heptose 7-phosphate and D-glycero-beta-D-manno-heptose 7-phosphate from sedoheptulose 7-phosphate: step 1/1.</text>
</comment>
<feature type="binding site" evidence="9">
    <location>
        <position position="61"/>
    </location>
    <ligand>
        <name>substrate</name>
    </ligand>
</feature>
<proteinExistence type="inferred from homology"/>
<evidence type="ECO:0000256" key="1">
    <source>
        <dbReference type="ARBA" id="ARBA00000348"/>
    </source>
</evidence>
<dbReference type="HAMAP" id="MF_00067">
    <property type="entry name" value="GmhA"/>
    <property type="match status" value="1"/>
</dbReference>
<dbReference type="PANTHER" id="PTHR30390:SF6">
    <property type="entry name" value="DNAA INITIATOR-ASSOCIATING PROTEIN DIAA"/>
    <property type="match status" value="1"/>
</dbReference>
<dbReference type="Pfam" id="PF13580">
    <property type="entry name" value="SIS_2"/>
    <property type="match status" value="1"/>
</dbReference>
<dbReference type="GO" id="GO:0005975">
    <property type="term" value="P:carbohydrate metabolic process"/>
    <property type="evidence" value="ECO:0007669"/>
    <property type="project" value="UniProtKB-UniRule"/>
</dbReference>
<evidence type="ECO:0000256" key="2">
    <source>
        <dbReference type="ARBA" id="ARBA00004496"/>
    </source>
</evidence>
<dbReference type="InterPro" id="IPR001347">
    <property type="entry name" value="SIS_dom"/>
</dbReference>
<comment type="miscellaneous">
    <text evidence="9">The reaction produces a racemic mixture of D-glycero-alpha-D-manno-heptose 7-phosphate and D-glycero-beta-D-manno-heptose 7-phosphate.</text>
</comment>
<organism evidence="11 12">
    <name type="scientific">Cerasicoccus arenae</name>
    <dbReference type="NCBI Taxonomy" id="424488"/>
    <lineage>
        <taxon>Bacteria</taxon>
        <taxon>Pseudomonadati</taxon>
        <taxon>Verrucomicrobiota</taxon>
        <taxon>Opitutia</taxon>
        <taxon>Puniceicoccales</taxon>
        <taxon>Cerasicoccaceae</taxon>
        <taxon>Cerasicoccus</taxon>
    </lineage>
</organism>
<feature type="binding site" evidence="9">
    <location>
        <begin position="116"/>
        <end position="118"/>
    </location>
    <ligand>
        <name>substrate</name>
    </ligand>
</feature>
<keyword evidence="7 9" id="KW-0413">Isomerase</keyword>
<feature type="binding site" evidence="9">
    <location>
        <position position="57"/>
    </location>
    <ligand>
        <name>Zn(2+)</name>
        <dbReference type="ChEBI" id="CHEBI:29105"/>
    </ligand>
</feature>
<evidence type="ECO:0000259" key="10">
    <source>
        <dbReference type="PROSITE" id="PS51464"/>
    </source>
</evidence>
<dbReference type="CDD" id="cd05006">
    <property type="entry name" value="SIS_GmhA"/>
    <property type="match status" value="1"/>
</dbReference>
<keyword evidence="12" id="KW-1185">Reference proteome</keyword>
<dbReference type="InterPro" id="IPR050099">
    <property type="entry name" value="SIS_GmhA/DiaA_subfam"/>
</dbReference>
<keyword evidence="6 9" id="KW-0862">Zinc</keyword>
<keyword evidence="5 9" id="KW-0479">Metal-binding</keyword>
<feature type="binding site" evidence="9">
    <location>
        <position position="61"/>
    </location>
    <ligand>
        <name>Zn(2+)</name>
        <dbReference type="ChEBI" id="CHEBI:29105"/>
    </ligand>
</feature>
<evidence type="ECO:0000256" key="3">
    <source>
        <dbReference type="ARBA" id="ARBA00009894"/>
    </source>
</evidence>
<comment type="catalytic activity">
    <reaction evidence="1 9">
        <text>2 D-sedoheptulose 7-phosphate = D-glycero-alpha-D-manno-heptose 7-phosphate + D-glycero-beta-D-manno-heptose 7-phosphate</text>
        <dbReference type="Rhea" id="RHEA:27489"/>
        <dbReference type="ChEBI" id="CHEBI:57483"/>
        <dbReference type="ChEBI" id="CHEBI:60203"/>
        <dbReference type="ChEBI" id="CHEBI:60204"/>
        <dbReference type="EC" id="5.3.1.28"/>
    </reaction>
</comment>
<comment type="similarity">
    <text evidence="3 9">Belongs to the SIS family. GmhA subfamily.</text>
</comment>
<dbReference type="GO" id="GO:0005737">
    <property type="term" value="C:cytoplasm"/>
    <property type="evidence" value="ECO:0007669"/>
    <property type="project" value="UniProtKB-SubCell"/>
</dbReference>
<feature type="binding site" evidence="9">
    <location>
        <position position="168"/>
    </location>
    <ligand>
        <name>Zn(2+)</name>
        <dbReference type="ChEBI" id="CHEBI:29105"/>
    </ligand>
</feature>
<evidence type="ECO:0000256" key="7">
    <source>
        <dbReference type="ARBA" id="ARBA00023235"/>
    </source>
</evidence>
<dbReference type="PROSITE" id="PS51464">
    <property type="entry name" value="SIS"/>
    <property type="match status" value="1"/>
</dbReference>
<dbReference type="InterPro" id="IPR004515">
    <property type="entry name" value="Phosphoheptose_Isoase"/>
</dbReference>
<gene>
    <name evidence="9 11" type="primary">gmhA</name>
    <name evidence="11" type="ORF">GCM10007047_22210</name>
</gene>
<dbReference type="EMBL" id="BMXG01000013">
    <property type="protein sequence ID" value="GHC04890.1"/>
    <property type="molecule type" value="Genomic_DNA"/>
</dbReference>
<name>A0A8J3DD19_9BACT</name>
<feature type="binding site" evidence="9">
    <location>
        <position position="168"/>
    </location>
    <ligand>
        <name>substrate</name>
    </ligand>
</feature>
<reference evidence="11" key="1">
    <citation type="journal article" date="2014" name="Int. J. Syst. Evol. Microbiol.">
        <title>Complete genome sequence of Corynebacterium casei LMG S-19264T (=DSM 44701T), isolated from a smear-ripened cheese.</title>
        <authorList>
            <consortium name="US DOE Joint Genome Institute (JGI-PGF)"/>
            <person name="Walter F."/>
            <person name="Albersmeier A."/>
            <person name="Kalinowski J."/>
            <person name="Ruckert C."/>
        </authorList>
    </citation>
    <scope>NUCLEOTIDE SEQUENCE</scope>
    <source>
        <strain evidence="11">KCTC 12870</strain>
    </source>
</reference>
<dbReference type="EC" id="5.3.1.28" evidence="9"/>
<feature type="binding site" evidence="9">
    <location>
        <position position="176"/>
    </location>
    <ligand>
        <name>Zn(2+)</name>
        <dbReference type="ChEBI" id="CHEBI:29105"/>
    </ligand>
</feature>
<dbReference type="InterPro" id="IPR046348">
    <property type="entry name" value="SIS_dom_sf"/>
</dbReference>
<comment type="caution">
    <text evidence="11">The sequence shown here is derived from an EMBL/GenBank/DDBJ whole genome shotgun (WGS) entry which is preliminary data.</text>
</comment>
<comment type="subcellular location">
    <subcellularLocation>
        <location evidence="2 9">Cytoplasm</location>
    </subcellularLocation>
</comment>
<keyword evidence="8 9" id="KW-0119">Carbohydrate metabolism</keyword>
<dbReference type="Gene3D" id="3.40.50.10490">
    <property type="entry name" value="Glucose-6-phosphate isomerase like protein, domain 1"/>
    <property type="match status" value="1"/>
</dbReference>
<feature type="domain" description="SIS" evidence="10">
    <location>
        <begin position="33"/>
        <end position="187"/>
    </location>
</feature>
<dbReference type="PANTHER" id="PTHR30390">
    <property type="entry name" value="SEDOHEPTULOSE 7-PHOSPHATE ISOMERASE / DNAA INITIATOR-ASSOCIATING FACTOR FOR REPLICATION INITIATION"/>
    <property type="match status" value="1"/>
</dbReference>
<accession>A0A8J3DD19</accession>
<evidence type="ECO:0000313" key="11">
    <source>
        <dbReference type="EMBL" id="GHC04890.1"/>
    </source>
</evidence>
<dbReference type="NCBIfam" id="TIGR00441">
    <property type="entry name" value="gmhA"/>
    <property type="match status" value="1"/>
</dbReference>
<dbReference type="RefSeq" id="WP_189515110.1">
    <property type="nucleotide sequence ID" value="NZ_BMXG01000013.1"/>
</dbReference>
<dbReference type="UniPathway" id="UPA00041">
    <property type="reaction ID" value="UER00436"/>
</dbReference>
<sequence length="187" mass="19793">MEAHILKQINELGEVVAASRSLAPKISDSGRHLIKVLRSGGKILTCGNGGSATDALHLAEEFVGRYDGERASLPAICLSADVSVLTCIANDYGFEAVFSRAVEGLGHPGDVLVGISTSGNSANILRAFEAAKAKGMTTILLSGKDGGKARGQCDYEIIAPSETTARIQEIHTLILHCWLEMVEAETW</sequence>
<reference evidence="11" key="2">
    <citation type="submission" date="2020-09" db="EMBL/GenBank/DDBJ databases">
        <authorList>
            <person name="Sun Q."/>
            <person name="Kim S."/>
        </authorList>
    </citation>
    <scope>NUCLEOTIDE SEQUENCE</scope>
    <source>
        <strain evidence="11">KCTC 12870</strain>
    </source>
</reference>
<evidence type="ECO:0000256" key="5">
    <source>
        <dbReference type="ARBA" id="ARBA00022723"/>
    </source>
</evidence>
<dbReference type="InterPro" id="IPR035461">
    <property type="entry name" value="GmhA/DiaA"/>
</dbReference>
<feature type="binding site" evidence="9">
    <location>
        <begin position="48"/>
        <end position="50"/>
    </location>
    <ligand>
        <name>substrate</name>
    </ligand>
</feature>
<evidence type="ECO:0000256" key="8">
    <source>
        <dbReference type="ARBA" id="ARBA00023277"/>
    </source>
</evidence>
<dbReference type="Proteomes" id="UP000642829">
    <property type="component" value="Unassembled WGS sequence"/>
</dbReference>
<comment type="function">
    <text evidence="9">Catalyzes the isomerization of sedoheptulose 7-phosphate in D-glycero-D-manno-heptose 7-phosphate.</text>
</comment>